<comment type="caution">
    <text evidence="1">The sequence shown here is derived from an EMBL/GenBank/DDBJ whole genome shotgun (WGS) entry which is preliminary data.</text>
</comment>
<dbReference type="EMBL" id="CM055729">
    <property type="protein sequence ID" value="KAJ8015563.1"/>
    <property type="molecule type" value="Genomic_DNA"/>
</dbReference>
<accession>A0ACC2HJA0</accession>
<evidence type="ECO:0000313" key="1">
    <source>
        <dbReference type="EMBL" id="KAJ8015563.1"/>
    </source>
</evidence>
<organism evidence="1 2">
    <name type="scientific">Dallia pectoralis</name>
    <name type="common">Alaska blackfish</name>
    <dbReference type="NCBI Taxonomy" id="75939"/>
    <lineage>
        <taxon>Eukaryota</taxon>
        <taxon>Metazoa</taxon>
        <taxon>Chordata</taxon>
        <taxon>Craniata</taxon>
        <taxon>Vertebrata</taxon>
        <taxon>Euteleostomi</taxon>
        <taxon>Actinopterygii</taxon>
        <taxon>Neopterygii</taxon>
        <taxon>Teleostei</taxon>
        <taxon>Protacanthopterygii</taxon>
        <taxon>Esociformes</taxon>
        <taxon>Umbridae</taxon>
        <taxon>Dallia</taxon>
    </lineage>
</organism>
<sequence length="174" mass="18925">MTEELEIGSTRAYKSHGWLVKNILSVTVGTAFNQDLQSASCLLQTMVGFLVLCGGPNKIPKCCYKTSSDNLLPPTTHSEKRQHLLFPSFDVSPTLISSSTVKTEFPTGSACSAVIPNASHVRNIHLESIKPERPSCSVSGLLARWHRHLGSDQSLAAKHSKAILVPYVAEPLEE</sequence>
<dbReference type="Proteomes" id="UP001157502">
    <property type="component" value="Chromosome 2"/>
</dbReference>
<reference evidence="1" key="1">
    <citation type="submission" date="2021-05" db="EMBL/GenBank/DDBJ databases">
        <authorList>
            <person name="Pan Q."/>
            <person name="Jouanno E."/>
            <person name="Zahm M."/>
            <person name="Klopp C."/>
            <person name="Cabau C."/>
            <person name="Louis A."/>
            <person name="Berthelot C."/>
            <person name="Parey E."/>
            <person name="Roest Crollius H."/>
            <person name="Montfort J."/>
            <person name="Robinson-Rechavi M."/>
            <person name="Bouchez O."/>
            <person name="Lampietro C."/>
            <person name="Lopez Roques C."/>
            <person name="Donnadieu C."/>
            <person name="Postlethwait J."/>
            <person name="Bobe J."/>
            <person name="Dillon D."/>
            <person name="Chandos A."/>
            <person name="von Hippel F."/>
            <person name="Guiguen Y."/>
        </authorList>
    </citation>
    <scope>NUCLEOTIDE SEQUENCE</scope>
    <source>
        <strain evidence="1">YG-Jan2019</strain>
    </source>
</reference>
<protein>
    <submittedName>
        <fullName evidence="1">Uncharacterized protein</fullName>
    </submittedName>
</protein>
<keyword evidence="2" id="KW-1185">Reference proteome</keyword>
<name>A0ACC2HJA0_DALPE</name>
<gene>
    <name evidence="1" type="ORF">DPEC_G00027420</name>
</gene>
<proteinExistence type="predicted"/>
<evidence type="ECO:0000313" key="2">
    <source>
        <dbReference type="Proteomes" id="UP001157502"/>
    </source>
</evidence>